<accession>A0ABD2Q0A6</accession>
<sequence>MSPGLKCKSVTSTCFLAHCVCVTGDVLRRSQVTLGNQSNITLGEYDQQDINNLTATVLSPSQRPEQCVLKRLANNRLGTSPLSTHQ</sequence>
<dbReference type="EMBL" id="JBJKFK010001442">
    <property type="protein sequence ID" value="KAL3313081.1"/>
    <property type="molecule type" value="Genomic_DNA"/>
</dbReference>
<organism evidence="1 2">
    <name type="scientific">Cichlidogyrus casuarinus</name>
    <dbReference type="NCBI Taxonomy" id="1844966"/>
    <lineage>
        <taxon>Eukaryota</taxon>
        <taxon>Metazoa</taxon>
        <taxon>Spiralia</taxon>
        <taxon>Lophotrochozoa</taxon>
        <taxon>Platyhelminthes</taxon>
        <taxon>Monogenea</taxon>
        <taxon>Monopisthocotylea</taxon>
        <taxon>Dactylogyridea</taxon>
        <taxon>Ancyrocephalidae</taxon>
        <taxon>Cichlidogyrus</taxon>
    </lineage>
</organism>
<dbReference type="AlphaFoldDB" id="A0ABD2Q0A6"/>
<comment type="caution">
    <text evidence="1">The sequence shown here is derived from an EMBL/GenBank/DDBJ whole genome shotgun (WGS) entry which is preliminary data.</text>
</comment>
<evidence type="ECO:0000313" key="1">
    <source>
        <dbReference type="EMBL" id="KAL3313081.1"/>
    </source>
</evidence>
<reference evidence="1 2" key="1">
    <citation type="submission" date="2024-11" db="EMBL/GenBank/DDBJ databases">
        <title>Adaptive evolution of stress response genes in parasites aligns with host niche diversity.</title>
        <authorList>
            <person name="Hahn C."/>
            <person name="Resl P."/>
        </authorList>
    </citation>
    <scope>NUCLEOTIDE SEQUENCE [LARGE SCALE GENOMIC DNA]</scope>
    <source>
        <strain evidence="1">EGGRZ-B1_66</strain>
        <tissue evidence="1">Body</tissue>
    </source>
</reference>
<evidence type="ECO:0000313" key="2">
    <source>
        <dbReference type="Proteomes" id="UP001626550"/>
    </source>
</evidence>
<dbReference type="Proteomes" id="UP001626550">
    <property type="component" value="Unassembled WGS sequence"/>
</dbReference>
<protein>
    <submittedName>
        <fullName evidence="1">Uncharacterized protein</fullName>
    </submittedName>
</protein>
<name>A0ABD2Q0A6_9PLAT</name>
<gene>
    <name evidence="1" type="ORF">Ciccas_008318</name>
</gene>
<proteinExistence type="predicted"/>
<keyword evidence="2" id="KW-1185">Reference proteome</keyword>